<accession>A0ABT9JCN2</accession>
<sequence length="70" mass="7650">MSTRPGGEGPLRQMLHRLKEAIIGREVEDEQWSLDREHYPNGIWIAVLVVVSAAVVVALVLSLAMSALGI</sequence>
<evidence type="ECO:0000256" key="1">
    <source>
        <dbReference type="SAM" id="Phobius"/>
    </source>
</evidence>
<dbReference type="Proteomes" id="UP001224997">
    <property type="component" value="Unassembled WGS sequence"/>
</dbReference>
<evidence type="ECO:0000313" key="2">
    <source>
        <dbReference type="EMBL" id="MDP5307475.1"/>
    </source>
</evidence>
<feature type="transmembrane region" description="Helical" evidence="1">
    <location>
        <begin position="43"/>
        <end position="68"/>
    </location>
</feature>
<evidence type="ECO:0008006" key="4">
    <source>
        <dbReference type="Google" id="ProtNLM"/>
    </source>
</evidence>
<reference evidence="2 3" key="1">
    <citation type="submission" date="2023-08" db="EMBL/GenBank/DDBJ databases">
        <authorList>
            <person name="Park J.-S."/>
        </authorList>
    </citation>
    <scope>NUCLEOTIDE SEQUENCE [LARGE SCALE GENOMIC DNA]</scope>
    <source>
        <strain evidence="2 3">2205BS29-5</strain>
    </source>
</reference>
<protein>
    <recommendedName>
        <fullName evidence="4">DUF2970 domain-containing protein</fullName>
    </recommendedName>
</protein>
<name>A0ABT9JCN2_9RHOB</name>
<gene>
    <name evidence="2" type="ORF">Q5Y72_10270</name>
</gene>
<proteinExistence type="predicted"/>
<keyword evidence="1" id="KW-0472">Membrane</keyword>
<keyword evidence="3" id="KW-1185">Reference proteome</keyword>
<dbReference type="EMBL" id="JAVAMQ010000008">
    <property type="protein sequence ID" value="MDP5307475.1"/>
    <property type="molecule type" value="Genomic_DNA"/>
</dbReference>
<keyword evidence="1" id="KW-1133">Transmembrane helix</keyword>
<keyword evidence="1" id="KW-0812">Transmembrane</keyword>
<evidence type="ECO:0000313" key="3">
    <source>
        <dbReference type="Proteomes" id="UP001224997"/>
    </source>
</evidence>
<organism evidence="2 3">
    <name type="scientific">Paracoccus spongiarum</name>
    <dbReference type="NCBI Taxonomy" id="3064387"/>
    <lineage>
        <taxon>Bacteria</taxon>
        <taxon>Pseudomonadati</taxon>
        <taxon>Pseudomonadota</taxon>
        <taxon>Alphaproteobacteria</taxon>
        <taxon>Rhodobacterales</taxon>
        <taxon>Paracoccaceae</taxon>
        <taxon>Paracoccus</taxon>
    </lineage>
</organism>
<comment type="caution">
    <text evidence="2">The sequence shown here is derived from an EMBL/GenBank/DDBJ whole genome shotgun (WGS) entry which is preliminary data.</text>
</comment>
<dbReference type="RefSeq" id="WP_305963326.1">
    <property type="nucleotide sequence ID" value="NZ_JAVAMQ010000008.1"/>
</dbReference>